<dbReference type="EMBL" id="BJUX01000005">
    <property type="protein sequence ID" value="GEK88697.1"/>
    <property type="molecule type" value="Genomic_DNA"/>
</dbReference>
<dbReference type="Proteomes" id="UP000321425">
    <property type="component" value="Unassembled WGS sequence"/>
</dbReference>
<keyword evidence="1" id="KW-1133">Transmembrane helix</keyword>
<sequence>MATEESVHISGKLTLEDFIKYNHYHLKNILKIYFVFCFIILFFVFQTPMSGDVLLIILIAGIPSLLLSSLLYYFAKRLRKHLAVKEYKSDQLIKQKISYTFNRDSVIQHVRQSRSQYEWDDFLKAREHKEIFLLYLSKNKALVLPKRFFQTEAHMRQFKELVSQNMTQVELYDK</sequence>
<evidence type="ECO:0000256" key="1">
    <source>
        <dbReference type="SAM" id="Phobius"/>
    </source>
</evidence>
<feature type="transmembrane region" description="Helical" evidence="1">
    <location>
        <begin position="29"/>
        <end position="47"/>
    </location>
</feature>
<organism evidence="4 5">
    <name type="scientific">Alkalibacterium putridalgicola</name>
    <dbReference type="NCBI Taxonomy" id="426703"/>
    <lineage>
        <taxon>Bacteria</taxon>
        <taxon>Bacillati</taxon>
        <taxon>Bacillota</taxon>
        <taxon>Bacilli</taxon>
        <taxon>Lactobacillales</taxon>
        <taxon>Carnobacteriaceae</taxon>
        <taxon>Alkalibacterium</taxon>
    </lineage>
</organism>
<feature type="domain" description="YcxB-like C-terminal" evidence="2">
    <location>
        <begin position="109"/>
        <end position="161"/>
    </location>
</feature>
<keyword evidence="1" id="KW-0472">Membrane</keyword>
<evidence type="ECO:0000313" key="3">
    <source>
        <dbReference type="EMBL" id="GEK88697.1"/>
    </source>
</evidence>
<dbReference type="Proteomes" id="UP000198548">
    <property type="component" value="Unassembled WGS sequence"/>
</dbReference>
<dbReference type="InterPro" id="IPR025588">
    <property type="entry name" value="YcxB-like_C"/>
</dbReference>
<dbReference type="EMBL" id="FOBL01000042">
    <property type="protein sequence ID" value="SEM26583.1"/>
    <property type="molecule type" value="Genomic_DNA"/>
</dbReference>
<dbReference type="Pfam" id="PF14317">
    <property type="entry name" value="YcxB"/>
    <property type="match status" value="1"/>
</dbReference>
<reference evidence="3 6" key="2">
    <citation type="submission" date="2019-07" db="EMBL/GenBank/DDBJ databases">
        <title>Whole genome shotgun sequence of Alkalibacterium putridalgicola NBRC 103243.</title>
        <authorList>
            <person name="Hosoyama A."/>
            <person name="Uohara A."/>
            <person name="Ohji S."/>
            <person name="Ichikawa N."/>
        </authorList>
    </citation>
    <scope>NUCLEOTIDE SEQUENCE [LARGE SCALE GENOMIC DNA]</scope>
    <source>
        <strain evidence="3 6">NBRC 103243</strain>
    </source>
</reference>
<feature type="transmembrane region" description="Helical" evidence="1">
    <location>
        <begin position="53"/>
        <end position="75"/>
    </location>
</feature>
<gene>
    <name evidence="3" type="ORF">APU01nite_07360</name>
    <name evidence="4" type="ORF">SAMN04488100_1426</name>
</gene>
<dbReference type="RefSeq" id="WP_091489720.1">
    <property type="nucleotide sequence ID" value="NZ_BJUX01000005.1"/>
</dbReference>
<protein>
    <submittedName>
        <fullName evidence="4">YcxB-like protein</fullName>
    </submittedName>
</protein>
<dbReference type="OrthoDB" id="2866610at2"/>
<evidence type="ECO:0000313" key="5">
    <source>
        <dbReference type="Proteomes" id="UP000198548"/>
    </source>
</evidence>
<keyword evidence="1" id="KW-0812">Transmembrane</keyword>
<accession>A0A1H7WYH1</accession>
<dbReference type="STRING" id="426703.SAMN04488100_1426"/>
<name>A0A1H7WYH1_9LACT</name>
<evidence type="ECO:0000313" key="4">
    <source>
        <dbReference type="EMBL" id="SEM26583.1"/>
    </source>
</evidence>
<evidence type="ECO:0000313" key="6">
    <source>
        <dbReference type="Proteomes" id="UP000321425"/>
    </source>
</evidence>
<evidence type="ECO:0000259" key="2">
    <source>
        <dbReference type="Pfam" id="PF14317"/>
    </source>
</evidence>
<dbReference type="AlphaFoldDB" id="A0A1H7WYH1"/>
<proteinExistence type="predicted"/>
<reference evidence="4 5" key="1">
    <citation type="submission" date="2016-10" db="EMBL/GenBank/DDBJ databases">
        <authorList>
            <person name="de Groot N.N."/>
        </authorList>
    </citation>
    <scope>NUCLEOTIDE SEQUENCE [LARGE SCALE GENOMIC DNA]</scope>
    <source>
        <strain evidence="4 5">DSM 19182</strain>
    </source>
</reference>
<keyword evidence="6" id="KW-1185">Reference proteome</keyword>